<dbReference type="InterPro" id="IPR017853">
    <property type="entry name" value="GH"/>
</dbReference>
<proteinExistence type="inferred from homology"/>
<accession>A0AA37WKZ6</accession>
<dbReference type="PANTHER" id="PTHR40079">
    <property type="entry name" value="MANNAN ENDO-1,4-BETA-MANNOSIDASE E-RELATED"/>
    <property type="match status" value="1"/>
</dbReference>
<dbReference type="Gene3D" id="3.20.20.80">
    <property type="entry name" value="Glycosidases"/>
    <property type="match status" value="1"/>
</dbReference>
<dbReference type="GO" id="GO:0006080">
    <property type="term" value="P:substituted mannan metabolic process"/>
    <property type="evidence" value="ECO:0007669"/>
    <property type="project" value="InterPro"/>
</dbReference>
<evidence type="ECO:0000313" key="7">
    <source>
        <dbReference type="Proteomes" id="UP001156870"/>
    </source>
</evidence>
<name>A0AA37WKZ6_9GAMM</name>
<evidence type="ECO:0000256" key="2">
    <source>
        <dbReference type="ARBA" id="ARBA00022801"/>
    </source>
</evidence>
<comment type="caution">
    <text evidence="6">The sequence shown here is derived from an EMBL/GenBank/DDBJ whole genome shotgun (WGS) entry which is preliminary data.</text>
</comment>
<dbReference type="GO" id="GO:0016985">
    <property type="term" value="F:mannan endo-1,4-beta-mannosidase activity"/>
    <property type="evidence" value="ECO:0007669"/>
    <property type="project" value="InterPro"/>
</dbReference>
<evidence type="ECO:0000259" key="5">
    <source>
        <dbReference type="PROSITE" id="PS51764"/>
    </source>
</evidence>
<keyword evidence="2 4" id="KW-0378">Hydrolase</keyword>
<organism evidence="6 7">
    <name type="scientific">Marinibactrum halimedae</name>
    <dbReference type="NCBI Taxonomy" id="1444977"/>
    <lineage>
        <taxon>Bacteria</taxon>
        <taxon>Pseudomonadati</taxon>
        <taxon>Pseudomonadota</taxon>
        <taxon>Gammaproteobacteria</taxon>
        <taxon>Cellvibrionales</taxon>
        <taxon>Cellvibrionaceae</taxon>
        <taxon>Marinibactrum</taxon>
    </lineage>
</organism>
<evidence type="ECO:0000256" key="1">
    <source>
        <dbReference type="ARBA" id="ARBA00007754"/>
    </source>
</evidence>
<gene>
    <name evidence="6" type="ORF">GCM10007877_09930</name>
</gene>
<evidence type="ECO:0000313" key="6">
    <source>
        <dbReference type="EMBL" id="GLS25279.1"/>
    </source>
</evidence>
<feature type="active site" description="Proton donor" evidence="4">
    <location>
        <position position="172"/>
    </location>
</feature>
<feature type="active site" description="Nucleophile" evidence="4">
    <location>
        <position position="269"/>
    </location>
</feature>
<sequence>MLLAKSAKDSVGKKQAQYVSNAALALARTAKMPERFVIYDQDYQPRHYFGAKLEPKTGVIHGAGQDTQGYVDYSNLFPADQRPMMHMTYITITAGPEYVDEWRKRTMSALKNLEAQGQKTVLQIGLNMTEGLDDGSGSAKKVKEGTFDEAITHFIDALEAFGVPAYVRIGYEFEGEWNNYSPEGFVEAFQIITDRIREREIKDIATVWCSAGGSAGFISFSELMTYYPGDEYVDWWGVDIFSPEELPHPWLNEFYDLAAQHQKPVMIGEATPRYVGVHKNWMSWVRWYKPFFEMVRDRPEIKAISYINWDWAYWSDALGFEWHDWEDARIQEDDVVKTLYLEELNHDIWLHAKDAEQLTN</sequence>
<dbReference type="InterPro" id="IPR000805">
    <property type="entry name" value="Glyco_hydro_26"/>
</dbReference>
<evidence type="ECO:0000256" key="3">
    <source>
        <dbReference type="ARBA" id="ARBA00023295"/>
    </source>
</evidence>
<dbReference type="PROSITE" id="PS51764">
    <property type="entry name" value="GH26"/>
    <property type="match status" value="1"/>
</dbReference>
<dbReference type="AlphaFoldDB" id="A0AA37WKZ6"/>
<protein>
    <recommendedName>
        <fullName evidence="5">GH26 domain-containing protein</fullName>
    </recommendedName>
</protein>
<dbReference type="EMBL" id="BSPD01000028">
    <property type="protein sequence ID" value="GLS25279.1"/>
    <property type="molecule type" value="Genomic_DNA"/>
</dbReference>
<feature type="domain" description="GH26" evidence="5">
    <location>
        <begin position="27"/>
        <end position="334"/>
    </location>
</feature>
<keyword evidence="7" id="KW-1185">Reference proteome</keyword>
<dbReference type="InterPro" id="IPR022790">
    <property type="entry name" value="GH26_dom"/>
</dbReference>
<comment type="similarity">
    <text evidence="1 4">Belongs to the glycosyl hydrolase 26 family.</text>
</comment>
<reference evidence="6 7" key="1">
    <citation type="journal article" date="2014" name="Int. J. Syst. Evol. Microbiol.">
        <title>Complete genome sequence of Corynebacterium casei LMG S-19264T (=DSM 44701T), isolated from a smear-ripened cheese.</title>
        <authorList>
            <consortium name="US DOE Joint Genome Institute (JGI-PGF)"/>
            <person name="Walter F."/>
            <person name="Albersmeier A."/>
            <person name="Kalinowski J."/>
            <person name="Ruckert C."/>
        </authorList>
    </citation>
    <scope>NUCLEOTIDE SEQUENCE [LARGE SCALE GENOMIC DNA]</scope>
    <source>
        <strain evidence="6 7">NBRC 110095</strain>
    </source>
</reference>
<dbReference type="SUPFAM" id="SSF51445">
    <property type="entry name" value="(Trans)glycosidases"/>
    <property type="match status" value="1"/>
</dbReference>
<dbReference type="Pfam" id="PF02156">
    <property type="entry name" value="Glyco_hydro_26"/>
    <property type="match status" value="1"/>
</dbReference>
<evidence type="ECO:0000256" key="4">
    <source>
        <dbReference type="PROSITE-ProRule" id="PRU01100"/>
    </source>
</evidence>
<dbReference type="PANTHER" id="PTHR40079:SF4">
    <property type="entry name" value="GH26 DOMAIN-CONTAINING PROTEIN-RELATED"/>
    <property type="match status" value="1"/>
</dbReference>
<keyword evidence="3 4" id="KW-0326">Glycosidase</keyword>
<dbReference type="Proteomes" id="UP001156870">
    <property type="component" value="Unassembled WGS sequence"/>
</dbReference>